<dbReference type="AlphaFoldDB" id="W6MKF5"/>
<evidence type="ECO:0000256" key="7">
    <source>
        <dbReference type="PROSITE-ProRule" id="PRU00339"/>
    </source>
</evidence>
<dbReference type="PROSITE" id="PS50005">
    <property type="entry name" value="TPR"/>
    <property type="match status" value="1"/>
</dbReference>
<dbReference type="EC" id="5.2.1.8" evidence="2"/>
<feature type="domain" description="PPIase cyclophilin-type" evidence="8">
    <location>
        <begin position="9"/>
        <end position="187"/>
    </location>
</feature>
<dbReference type="InterPro" id="IPR011990">
    <property type="entry name" value="TPR-like_helical_dom_sf"/>
</dbReference>
<dbReference type="Gene3D" id="2.40.100.10">
    <property type="entry name" value="Cyclophilin-like"/>
    <property type="match status" value="1"/>
</dbReference>
<dbReference type="GeneID" id="34518562"/>
<keyword evidence="3" id="KW-0677">Repeat</keyword>
<dbReference type="InterPro" id="IPR002130">
    <property type="entry name" value="Cyclophilin-type_PPIase_dom"/>
</dbReference>
<proteinExistence type="predicted"/>
<organism evidence="9 10">
    <name type="scientific">Kuraishia capsulata CBS 1993</name>
    <dbReference type="NCBI Taxonomy" id="1382522"/>
    <lineage>
        <taxon>Eukaryota</taxon>
        <taxon>Fungi</taxon>
        <taxon>Dikarya</taxon>
        <taxon>Ascomycota</taxon>
        <taxon>Saccharomycotina</taxon>
        <taxon>Pichiomycetes</taxon>
        <taxon>Pichiales</taxon>
        <taxon>Pichiaceae</taxon>
        <taxon>Kuraishia</taxon>
    </lineage>
</organism>
<keyword evidence="4 7" id="KW-0802">TPR repeat</keyword>
<accession>W6MKF5</accession>
<dbReference type="GO" id="GO:0005829">
    <property type="term" value="C:cytosol"/>
    <property type="evidence" value="ECO:0007669"/>
    <property type="project" value="EnsemblFungi"/>
</dbReference>
<dbReference type="RefSeq" id="XP_022457174.1">
    <property type="nucleotide sequence ID" value="XM_022605735.1"/>
</dbReference>
<dbReference type="GO" id="GO:0042026">
    <property type="term" value="P:protein refolding"/>
    <property type="evidence" value="ECO:0007669"/>
    <property type="project" value="EnsemblFungi"/>
</dbReference>
<evidence type="ECO:0000313" key="10">
    <source>
        <dbReference type="Proteomes" id="UP000019384"/>
    </source>
</evidence>
<dbReference type="GO" id="GO:0003755">
    <property type="term" value="F:peptidyl-prolyl cis-trans isomerase activity"/>
    <property type="evidence" value="ECO:0007669"/>
    <property type="project" value="UniProtKB-KW"/>
</dbReference>
<dbReference type="CDD" id="cd00317">
    <property type="entry name" value="cyclophilin"/>
    <property type="match status" value="1"/>
</dbReference>
<dbReference type="PANTHER" id="PTHR11071:SF561">
    <property type="entry name" value="PEPTIDYL-PROLYL CIS-TRANS ISOMERASE D-RELATED"/>
    <property type="match status" value="1"/>
</dbReference>
<sequence length="393" mass="44110">MVDATKYAYLDISLNQKPIGRVVVELFTEKAPQACLNFMSLCGDHTGQEIPGLYLKRNYNHTKIHRAVKNFAIEGGDVVSDPNSPEVGSRGSSIYAQSDNDPGFFEDENLKQEFEEPFLVGMANANSPNTNTSRFFITTSPSPHLNGKHTLFGKVVHGKSVVREVEKVDVSKEHIPKIPCVIEDSGSWKKGDPVPVYNASYDSIGGDIYEEFPDDNTKANAPNFDPENMAQALKAAETIKESGTLLFKKADLTNARFKYAKALRYANELMPDKDQDRETYAKFMDLKKKLFLNLSLCCFKIGDHQRAVDYAGYLLELDDDFKVSALERSKALYRRGMSYLSLKKNSLALESLKEAKLNNPDDVNINSALERAEKIVQDAKERERERYAGLFSS</sequence>
<dbReference type="SUPFAM" id="SSF50891">
    <property type="entry name" value="Cyclophilin-like"/>
    <property type="match status" value="1"/>
</dbReference>
<dbReference type="Gene3D" id="1.25.40.10">
    <property type="entry name" value="Tetratricopeptide repeat domain"/>
    <property type="match status" value="1"/>
</dbReference>
<dbReference type="InterPro" id="IPR019734">
    <property type="entry name" value="TPR_rpt"/>
</dbReference>
<keyword evidence="6" id="KW-0413">Isomerase</keyword>
<evidence type="ECO:0000256" key="5">
    <source>
        <dbReference type="ARBA" id="ARBA00023110"/>
    </source>
</evidence>
<gene>
    <name evidence="9" type="ORF">KUCA_T00001129001</name>
</gene>
<protein>
    <recommendedName>
        <fullName evidence="2">peptidylprolyl isomerase</fullName>
        <ecNumber evidence="2">5.2.1.8</ecNumber>
    </recommendedName>
</protein>
<reference evidence="9" key="2">
    <citation type="submission" date="2014-02" db="EMBL/GenBank/DDBJ databases">
        <title>Complete DNA sequence of /Kuraishia capsulata/ illustrates novel genomic features among budding yeasts (/Saccharomycotina/).</title>
        <authorList>
            <person name="Morales L."/>
            <person name="Noel B."/>
            <person name="Porcel B."/>
            <person name="Marcet-Houben M."/>
            <person name="Hullo M-F."/>
            <person name="Sacerdot C."/>
            <person name="Tekaia F."/>
            <person name="Leh-Louis V."/>
            <person name="Despons L."/>
            <person name="Khanna V."/>
            <person name="Aury J-M."/>
            <person name="Barbe V."/>
            <person name="Couloux A."/>
            <person name="Labadie K."/>
            <person name="Pelletier E."/>
            <person name="Souciet J-L."/>
            <person name="Boekhout T."/>
            <person name="Gabaldon T."/>
            <person name="Wincker P."/>
            <person name="Dujon B."/>
        </authorList>
    </citation>
    <scope>NUCLEOTIDE SEQUENCE</scope>
    <source>
        <strain evidence="9">CBS 1993</strain>
    </source>
</reference>
<dbReference type="HOGENOM" id="CLU_012062_37_0_1"/>
<dbReference type="EMBL" id="HG793125">
    <property type="protein sequence ID" value="CDK25162.1"/>
    <property type="molecule type" value="Genomic_DNA"/>
</dbReference>
<evidence type="ECO:0000313" key="9">
    <source>
        <dbReference type="EMBL" id="CDK25162.1"/>
    </source>
</evidence>
<dbReference type="PROSITE" id="PS50072">
    <property type="entry name" value="CSA_PPIASE_2"/>
    <property type="match status" value="1"/>
</dbReference>
<dbReference type="InterPro" id="IPR029000">
    <property type="entry name" value="Cyclophilin-like_dom_sf"/>
</dbReference>
<dbReference type="SUPFAM" id="SSF48452">
    <property type="entry name" value="TPR-like"/>
    <property type="match status" value="1"/>
</dbReference>
<dbReference type="Proteomes" id="UP000019384">
    <property type="component" value="Unassembled WGS sequence"/>
</dbReference>
<dbReference type="STRING" id="1382522.W6MKF5"/>
<comment type="catalytic activity">
    <reaction evidence="1">
        <text>[protein]-peptidylproline (omega=180) = [protein]-peptidylproline (omega=0)</text>
        <dbReference type="Rhea" id="RHEA:16237"/>
        <dbReference type="Rhea" id="RHEA-COMP:10747"/>
        <dbReference type="Rhea" id="RHEA-COMP:10748"/>
        <dbReference type="ChEBI" id="CHEBI:83833"/>
        <dbReference type="ChEBI" id="CHEBI:83834"/>
        <dbReference type="EC" id="5.2.1.8"/>
    </reaction>
</comment>
<keyword evidence="10" id="KW-1185">Reference proteome</keyword>
<reference evidence="9" key="1">
    <citation type="submission" date="2013-12" db="EMBL/GenBank/DDBJ databases">
        <authorList>
            <person name="Genoscope - CEA"/>
        </authorList>
    </citation>
    <scope>NUCLEOTIDE SEQUENCE</scope>
    <source>
        <strain evidence="9">CBS 1993</strain>
    </source>
</reference>
<evidence type="ECO:0000259" key="8">
    <source>
        <dbReference type="PROSITE" id="PS50072"/>
    </source>
</evidence>
<keyword evidence="5" id="KW-0697">Rotamase</keyword>
<dbReference type="FunFam" id="1.25.40.10:FF:000029">
    <property type="entry name" value="peptidyl-prolyl cis-trans isomerase D"/>
    <property type="match status" value="1"/>
</dbReference>
<dbReference type="SMART" id="SM00028">
    <property type="entry name" value="TPR"/>
    <property type="match status" value="3"/>
</dbReference>
<dbReference type="GO" id="GO:0051082">
    <property type="term" value="F:unfolded protein binding"/>
    <property type="evidence" value="ECO:0007669"/>
    <property type="project" value="EnsemblFungi"/>
</dbReference>
<dbReference type="PANTHER" id="PTHR11071">
    <property type="entry name" value="PEPTIDYL-PROLYL CIS-TRANS ISOMERASE"/>
    <property type="match status" value="1"/>
</dbReference>
<evidence type="ECO:0000256" key="1">
    <source>
        <dbReference type="ARBA" id="ARBA00000971"/>
    </source>
</evidence>
<evidence type="ECO:0000256" key="2">
    <source>
        <dbReference type="ARBA" id="ARBA00013194"/>
    </source>
</evidence>
<dbReference type="PRINTS" id="PR00153">
    <property type="entry name" value="CSAPPISMRASE"/>
</dbReference>
<evidence type="ECO:0000256" key="4">
    <source>
        <dbReference type="ARBA" id="ARBA00022803"/>
    </source>
</evidence>
<name>W6MKF5_9ASCO</name>
<evidence type="ECO:0000256" key="6">
    <source>
        <dbReference type="ARBA" id="ARBA00023235"/>
    </source>
</evidence>
<evidence type="ECO:0000256" key="3">
    <source>
        <dbReference type="ARBA" id="ARBA00022737"/>
    </source>
</evidence>
<dbReference type="GO" id="GO:0016018">
    <property type="term" value="F:cyclosporin A binding"/>
    <property type="evidence" value="ECO:0007669"/>
    <property type="project" value="TreeGrafter"/>
</dbReference>
<feature type="repeat" description="TPR" evidence="7">
    <location>
        <begin position="329"/>
        <end position="362"/>
    </location>
</feature>
<dbReference type="OrthoDB" id="407558at2759"/>
<dbReference type="Pfam" id="PF00160">
    <property type="entry name" value="Pro_isomerase"/>
    <property type="match status" value="1"/>
</dbReference>